<feature type="transmembrane region" description="Helical" evidence="1">
    <location>
        <begin position="47"/>
        <end position="68"/>
    </location>
</feature>
<dbReference type="EMBL" id="BNAV01000001">
    <property type="protein sequence ID" value="GHF32318.1"/>
    <property type="molecule type" value="Genomic_DNA"/>
</dbReference>
<dbReference type="RefSeq" id="WP_145933595.1">
    <property type="nucleotide sequence ID" value="NZ_BNAV01000001.1"/>
</dbReference>
<name>A0A8H9IML5_9PSEU</name>
<evidence type="ECO:0000313" key="2">
    <source>
        <dbReference type="EMBL" id="GHF32318.1"/>
    </source>
</evidence>
<sequence>MLVSVVLAVAAAAANATASVLQRMAARREPEGGRLSIRILWDLARQPAWLGGITSILVGFALQVAALATGPILLIQPLLIVELAFTLVLSGLVFKSPLHGREWVAIGGMSAGVALLLVGLAPSGGSPYAASGARWMWGCVGTGLLVALLLASGHRARADGRAALLGVAVGTWFGFTAALVSGLTAAFAVGQGFQAWQTYALVVAGPAGFFLLQNALRAGRLVASQPGLTLSNPLVSVAWGIVVFGEEVRSGAWVVADLAGAVLVAACTVLLARSPLLQDSGDEGSRRRPETSMAKR</sequence>
<feature type="transmembrane region" description="Helical" evidence="1">
    <location>
        <begin position="103"/>
        <end position="121"/>
    </location>
</feature>
<dbReference type="NCBIfam" id="NF038012">
    <property type="entry name" value="DMT_1"/>
    <property type="match status" value="1"/>
</dbReference>
<keyword evidence="3" id="KW-1185">Reference proteome</keyword>
<reference evidence="2" key="1">
    <citation type="journal article" date="2014" name="Int. J. Syst. Evol. Microbiol.">
        <title>Complete genome sequence of Corynebacterium casei LMG S-19264T (=DSM 44701T), isolated from a smear-ripened cheese.</title>
        <authorList>
            <consortium name="US DOE Joint Genome Institute (JGI-PGF)"/>
            <person name="Walter F."/>
            <person name="Albersmeier A."/>
            <person name="Kalinowski J."/>
            <person name="Ruckert C."/>
        </authorList>
    </citation>
    <scope>NUCLEOTIDE SEQUENCE</scope>
    <source>
        <strain evidence="2">CGMCC 4.7679</strain>
    </source>
</reference>
<feature type="transmembrane region" description="Helical" evidence="1">
    <location>
        <begin position="251"/>
        <end position="272"/>
    </location>
</feature>
<dbReference type="SUPFAM" id="SSF103481">
    <property type="entry name" value="Multidrug resistance efflux transporter EmrE"/>
    <property type="match status" value="1"/>
</dbReference>
<protein>
    <recommendedName>
        <fullName evidence="4">DMT family transporter</fullName>
    </recommendedName>
</protein>
<dbReference type="AlphaFoldDB" id="A0A8H9IML5"/>
<reference evidence="2" key="2">
    <citation type="submission" date="2020-09" db="EMBL/GenBank/DDBJ databases">
        <authorList>
            <person name="Sun Q."/>
            <person name="Zhou Y."/>
        </authorList>
    </citation>
    <scope>NUCLEOTIDE SEQUENCE</scope>
    <source>
        <strain evidence="2">CGMCC 4.7679</strain>
    </source>
</reference>
<evidence type="ECO:0000256" key="1">
    <source>
        <dbReference type="SAM" id="Phobius"/>
    </source>
</evidence>
<feature type="transmembrane region" description="Helical" evidence="1">
    <location>
        <begin position="163"/>
        <end position="190"/>
    </location>
</feature>
<evidence type="ECO:0000313" key="3">
    <source>
        <dbReference type="Proteomes" id="UP000658656"/>
    </source>
</evidence>
<feature type="transmembrane region" description="Helical" evidence="1">
    <location>
        <begin position="133"/>
        <end position="151"/>
    </location>
</feature>
<dbReference type="PANTHER" id="PTHR40761">
    <property type="entry name" value="CONSERVED INTEGRAL MEMBRANE ALANINE VALINE AND LEUCINE RICH PROTEIN-RELATED"/>
    <property type="match status" value="1"/>
</dbReference>
<keyword evidence="1" id="KW-0812">Transmembrane</keyword>
<gene>
    <name evidence="2" type="ORF">GCM10017566_01030</name>
</gene>
<keyword evidence="1" id="KW-0472">Membrane</keyword>
<dbReference type="PANTHER" id="PTHR40761:SF1">
    <property type="entry name" value="CONSERVED INTEGRAL MEMBRANE ALANINE VALINE AND LEUCINE RICH PROTEIN-RELATED"/>
    <property type="match status" value="1"/>
</dbReference>
<organism evidence="2 3">
    <name type="scientific">Amycolatopsis bartoniae</name>
    <dbReference type="NCBI Taxonomy" id="941986"/>
    <lineage>
        <taxon>Bacteria</taxon>
        <taxon>Bacillati</taxon>
        <taxon>Actinomycetota</taxon>
        <taxon>Actinomycetes</taxon>
        <taxon>Pseudonocardiales</taxon>
        <taxon>Pseudonocardiaceae</taxon>
        <taxon>Amycolatopsis</taxon>
    </lineage>
</organism>
<keyword evidence="1" id="KW-1133">Transmembrane helix</keyword>
<accession>A0A8H9IML5</accession>
<evidence type="ECO:0008006" key="4">
    <source>
        <dbReference type="Google" id="ProtNLM"/>
    </source>
</evidence>
<dbReference type="InterPro" id="IPR037185">
    <property type="entry name" value="EmrE-like"/>
</dbReference>
<comment type="caution">
    <text evidence="2">The sequence shown here is derived from an EMBL/GenBank/DDBJ whole genome shotgun (WGS) entry which is preliminary data.</text>
</comment>
<feature type="transmembrane region" description="Helical" evidence="1">
    <location>
        <begin position="74"/>
        <end position="94"/>
    </location>
</feature>
<feature type="transmembrane region" description="Helical" evidence="1">
    <location>
        <begin position="196"/>
        <end position="216"/>
    </location>
</feature>
<feature type="transmembrane region" description="Helical" evidence="1">
    <location>
        <begin position="228"/>
        <end position="245"/>
    </location>
</feature>
<proteinExistence type="predicted"/>
<dbReference type="OrthoDB" id="3822427at2"/>
<dbReference type="Proteomes" id="UP000658656">
    <property type="component" value="Unassembled WGS sequence"/>
</dbReference>
<feature type="transmembrane region" description="Helical" evidence="1">
    <location>
        <begin position="6"/>
        <end position="26"/>
    </location>
</feature>